<dbReference type="AlphaFoldDB" id="A0A368ELH7"/>
<comment type="caution">
    <text evidence="4">The sequence shown here is derived from an EMBL/GenBank/DDBJ whole genome shotgun (WGS) entry which is preliminary data.</text>
</comment>
<accession>A0A368ELH7</accession>
<evidence type="ECO:0000313" key="5">
    <source>
        <dbReference type="Proteomes" id="UP000252289"/>
    </source>
</evidence>
<dbReference type="EMBL" id="QOQK01000008">
    <property type="protein sequence ID" value="RCL84754.1"/>
    <property type="molecule type" value="Genomic_DNA"/>
</dbReference>
<protein>
    <recommendedName>
        <fullName evidence="3">Outer membrane protein beta-barrel domain-containing protein</fullName>
    </recommendedName>
</protein>
<dbReference type="SUPFAM" id="SSF56925">
    <property type="entry name" value="OMPA-like"/>
    <property type="match status" value="1"/>
</dbReference>
<dbReference type="InterPro" id="IPR027385">
    <property type="entry name" value="Beta-barrel_OMP"/>
</dbReference>
<reference evidence="4 5" key="1">
    <citation type="journal article" date="2018" name="Microbiome">
        <title>Fine metagenomic profile of the Mediterranean stratified and mixed water columns revealed by assembly and recruitment.</title>
        <authorList>
            <person name="Haro-Moreno J.M."/>
            <person name="Lopez-Perez M."/>
            <person name="De La Torre J.R."/>
            <person name="Picazo A."/>
            <person name="Camacho A."/>
            <person name="Rodriguez-Valera F."/>
        </authorList>
    </citation>
    <scope>NUCLEOTIDE SEQUENCE [LARGE SCALE GENOMIC DNA]</scope>
    <source>
        <strain evidence="4">MED-G50</strain>
    </source>
</reference>
<dbReference type="Proteomes" id="UP000252289">
    <property type="component" value="Unassembled WGS sequence"/>
</dbReference>
<proteinExistence type="predicted"/>
<feature type="signal peptide" evidence="2">
    <location>
        <begin position="1"/>
        <end position="33"/>
    </location>
</feature>
<dbReference type="Pfam" id="PF13505">
    <property type="entry name" value="OMP_b-brl"/>
    <property type="match status" value="1"/>
</dbReference>
<organism evidence="4 5">
    <name type="scientific">PS1 clade bacterium</name>
    <dbReference type="NCBI Taxonomy" id="2175152"/>
    <lineage>
        <taxon>Bacteria</taxon>
        <taxon>Pseudomonadati</taxon>
        <taxon>Pseudomonadota</taxon>
        <taxon>Alphaproteobacteria</taxon>
        <taxon>PS1 clade</taxon>
    </lineage>
</organism>
<feature type="chain" id="PRO_5016647632" description="Outer membrane protein beta-barrel domain-containing protein" evidence="2">
    <location>
        <begin position="34"/>
        <end position="117"/>
    </location>
</feature>
<name>A0A368ELH7_9PROT</name>
<evidence type="ECO:0000313" key="4">
    <source>
        <dbReference type="EMBL" id="RCL84754.1"/>
    </source>
</evidence>
<evidence type="ECO:0000259" key="3">
    <source>
        <dbReference type="Pfam" id="PF13505"/>
    </source>
</evidence>
<keyword evidence="1 2" id="KW-0732">Signal</keyword>
<sequence>MMFVFIRVASSLFSQNLVLPILAVLLIPSHALAQNETDTATHFYVTAGAVLESSFEFAGQTNDLEEEGSGFYLGGGYSFNDMISLELGYTGANDYTNKPGNILMLKCMNYLALRIFG</sequence>
<evidence type="ECO:0000256" key="1">
    <source>
        <dbReference type="ARBA" id="ARBA00022729"/>
    </source>
</evidence>
<gene>
    <name evidence="4" type="ORF">DBW64_02630</name>
</gene>
<evidence type="ECO:0000256" key="2">
    <source>
        <dbReference type="SAM" id="SignalP"/>
    </source>
</evidence>
<dbReference type="InterPro" id="IPR011250">
    <property type="entry name" value="OMP/PagP_B-barrel"/>
</dbReference>
<feature type="domain" description="Outer membrane protein beta-barrel" evidence="3">
    <location>
        <begin position="21"/>
        <end position="98"/>
    </location>
</feature>